<dbReference type="Proteomes" id="UP000236290">
    <property type="component" value="Unassembled WGS sequence"/>
</dbReference>
<dbReference type="OrthoDB" id="4898482at2759"/>
<dbReference type="PANTHER" id="PTHR35870">
    <property type="entry name" value="PROTEIN, PUTATIVE (AFU_ORTHOLOGUE AFUA_5G03330)-RELATED"/>
    <property type="match status" value="1"/>
</dbReference>
<accession>A0A2K0TJS4</accession>
<dbReference type="GO" id="GO:0016491">
    <property type="term" value="F:oxidoreductase activity"/>
    <property type="evidence" value="ECO:0007669"/>
    <property type="project" value="UniProtKB-KW"/>
</dbReference>
<dbReference type="InterPro" id="IPR025337">
    <property type="entry name" value="Questin_oxidase-like"/>
</dbReference>
<gene>
    <name evidence="2" type="ORF">THARTR1_10913</name>
</gene>
<evidence type="ECO:0000313" key="2">
    <source>
        <dbReference type="EMBL" id="PNP45755.1"/>
    </source>
</evidence>
<reference evidence="2 3" key="1">
    <citation type="submission" date="2017-02" db="EMBL/GenBank/DDBJ databases">
        <title>Genomes of Trichoderma spp. with biocontrol activity.</title>
        <authorList>
            <person name="Gardiner D."/>
            <person name="Kazan K."/>
            <person name="Vos C."/>
            <person name="Harvey P."/>
        </authorList>
    </citation>
    <scope>NUCLEOTIDE SEQUENCE [LARGE SCALE GENOMIC DNA]</scope>
    <source>
        <strain evidence="2 3">Tr1</strain>
    </source>
</reference>
<organism evidence="2 3">
    <name type="scientific">Trichoderma harzianum</name>
    <name type="common">Hypocrea lixii</name>
    <dbReference type="NCBI Taxonomy" id="5544"/>
    <lineage>
        <taxon>Eukaryota</taxon>
        <taxon>Fungi</taxon>
        <taxon>Dikarya</taxon>
        <taxon>Ascomycota</taxon>
        <taxon>Pezizomycotina</taxon>
        <taxon>Sordariomycetes</taxon>
        <taxon>Hypocreomycetidae</taxon>
        <taxon>Hypocreales</taxon>
        <taxon>Hypocreaceae</taxon>
        <taxon>Trichoderma</taxon>
    </lineage>
</organism>
<name>A0A2K0TJS4_TRIHA</name>
<evidence type="ECO:0000256" key="1">
    <source>
        <dbReference type="ARBA" id="ARBA00023002"/>
    </source>
</evidence>
<dbReference type="AlphaFoldDB" id="A0A2K0TJS4"/>
<dbReference type="EMBL" id="MTYI01000287">
    <property type="protein sequence ID" value="PNP45755.1"/>
    <property type="molecule type" value="Genomic_DNA"/>
</dbReference>
<proteinExistence type="predicted"/>
<dbReference type="PANTHER" id="PTHR35870:SF1">
    <property type="entry name" value="PROTEIN, PUTATIVE (AFU_ORTHOLOGUE AFUA_5G03330)-RELATED"/>
    <property type="match status" value="1"/>
</dbReference>
<evidence type="ECO:0000313" key="3">
    <source>
        <dbReference type="Proteomes" id="UP000236290"/>
    </source>
</evidence>
<sequence>MHDDYIDKINDGLIGEAGDELLRVTSQWKVSADEVEVKAVEMFNACGTTHPLFRFFLTGTDDREAYYTSMAQRSNKQIRFDFMLMHTVTTATFLPVYLKTNWIKPESKARLVEWLGRANLLLYAECGAPEPHPEELRTYKPLHPSGWDGVFQRACEYEDDGHTSKFVRGIATIAQMTEQCDGNMSFKLTPQEDFLTIAHMIIDSVENFDKSAAHEVHEVRKLSLYPRITEPEVQLVIARWPRYVGFEQGWHHVPNRGELHSEV</sequence>
<dbReference type="Pfam" id="PF14027">
    <property type="entry name" value="Questin_oxidase"/>
    <property type="match status" value="1"/>
</dbReference>
<keyword evidence="1" id="KW-0560">Oxidoreductase</keyword>
<protein>
    <submittedName>
        <fullName evidence="2">Uncharacterized protein</fullName>
    </submittedName>
</protein>
<comment type="caution">
    <text evidence="2">The sequence shown here is derived from an EMBL/GenBank/DDBJ whole genome shotgun (WGS) entry which is preliminary data.</text>
</comment>